<evidence type="ECO:0000313" key="1">
    <source>
        <dbReference type="EMBL" id="SPJ29410.1"/>
    </source>
</evidence>
<dbReference type="Proteomes" id="UP000244898">
    <property type="component" value="Unassembled WGS sequence"/>
</dbReference>
<name>A0A2R8CAD8_9RHOB</name>
<dbReference type="RefSeq" id="WP_108788768.1">
    <property type="nucleotide sequence ID" value="NZ_ONZG01000007.1"/>
</dbReference>
<evidence type="ECO:0008006" key="3">
    <source>
        <dbReference type="Google" id="ProtNLM"/>
    </source>
</evidence>
<protein>
    <recommendedName>
        <fullName evidence="3">PD-(D/E)XK nuclease superfamily protein</fullName>
    </recommendedName>
</protein>
<reference evidence="2" key="1">
    <citation type="submission" date="2018-03" db="EMBL/GenBank/DDBJ databases">
        <authorList>
            <person name="Rodrigo-Torres L."/>
            <person name="Arahal R. D."/>
            <person name="Lucena T."/>
        </authorList>
    </citation>
    <scope>NUCLEOTIDE SEQUENCE [LARGE SCALE GENOMIC DNA]</scope>
    <source>
        <strain evidence="2">CECT 7615</strain>
    </source>
</reference>
<sequence length="342" mass="37986">MAGIDNVYRDSVRERDLDNFLVEELFASKEFRDWVLSRLDGAFIPPGEGEIKLRKSPLRASADGRQTDVQIGWFERSELRACVLIESKVGSGFTPGQAEAYAQEIEAARDRLGATAAAGLLVAPAARFSALVHDGAFDAELSIEEIAEFLQQRRAHLPGNELALRLEARIELLDALSGKRAVGRWSGGETIEEKRDFATPYEEMARRILPELRVRPSVNSKKATTRIFEGLEVPGLPALKLRHEFGKQEAWKYANIQVSGRADALSAVRASGLLEGTTYKAEKANKSLAIRVITPGIDETKPFHTERHKVEESLRAIRDMIDWMKANSAGLAKVLDQDPPKR</sequence>
<proteinExistence type="predicted"/>
<dbReference type="AlphaFoldDB" id="A0A2R8CAD8"/>
<dbReference type="EMBL" id="ONZG01000007">
    <property type="protein sequence ID" value="SPJ29410.1"/>
    <property type="molecule type" value="Genomic_DNA"/>
</dbReference>
<accession>A0A2R8CAD8</accession>
<organism evidence="1 2">
    <name type="scientific">Falsiruegeria mediterranea M17</name>
    <dbReference type="NCBI Taxonomy" id="1200281"/>
    <lineage>
        <taxon>Bacteria</taxon>
        <taxon>Pseudomonadati</taxon>
        <taxon>Pseudomonadota</taxon>
        <taxon>Alphaproteobacteria</taxon>
        <taxon>Rhodobacterales</taxon>
        <taxon>Roseobacteraceae</taxon>
        <taxon>Falsiruegeria</taxon>
    </lineage>
</organism>
<dbReference type="OrthoDB" id="7800968at2"/>
<evidence type="ECO:0000313" key="2">
    <source>
        <dbReference type="Proteomes" id="UP000244898"/>
    </source>
</evidence>
<keyword evidence="2" id="KW-1185">Reference proteome</keyword>
<gene>
    <name evidence="1" type="ORF">TRM7615_02928</name>
</gene>